<comment type="caution">
    <text evidence="2">Lacks conserved residue(s) required for the propagation of feature annotation.</text>
</comment>
<dbReference type="SUPFAM" id="SSF64005">
    <property type="entry name" value="Undecaprenyl diphosphate synthase"/>
    <property type="match status" value="1"/>
</dbReference>
<dbReference type="Pfam" id="PF01255">
    <property type="entry name" value="Prenyltransf"/>
    <property type="match status" value="1"/>
</dbReference>
<dbReference type="GO" id="GO:0016094">
    <property type="term" value="P:polyprenol biosynthetic process"/>
    <property type="evidence" value="ECO:0007669"/>
    <property type="project" value="TreeGrafter"/>
</dbReference>
<comment type="subunit">
    <text evidence="2">Homodimer.</text>
</comment>
<dbReference type="CDD" id="cd00475">
    <property type="entry name" value="Cis_IPPS"/>
    <property type="match status" value="1"/>
</dbReference>
<keyword evidence="2" id="KW-0133">Cell shape</keyword>
<reference evidence="3" key="1">
    <citation type="submission" date="2020-10" db="EMBL/GenBank/DDBJ databases">
        <title>Microbiome of the Black Sea water column analyzed by genome centric metagenomics.</title>
        <authorList>
            <person name="Cabello-Yeves P.J."/>
            <person name="Callieri C."/>
            <person name="Picazo A."/>
            <person name="Mehrshad M."/>
            <person name="Haro-Moreno J.M."/>
            <person name="Roda-Garcia J."/>
            <person name="Dzembekova N."/>
            <person name="Slabakova V."/>
            <person name="Slabakova N."/>
            <person name="Moncheva S."/>
            <person name="Rodriguez-Valera F."/>
        </authorList>
    </citation>
    <scope>NUCLEOTIDE SEQUENCE</scope>
    <source>
        <strain evidence="3">BS307-5m-G50</strain>
    </source>
</reference>
<dbReference type="PANTHER" id="PTHR10291">
    <property type="entry name" value="DEHYDRODOLICHYL DIPHOSPHATE SYNTHASE FAMILY MEMBER"/>
    <property type="match status" value="1"/>
</dbReference>
<dbReference type="InterPro" id="IPR036424">
    <property type="entry name" value="UPP_synth-like_sf"/>
</dbReference>
<dbReference type="GO" id="GO:0008834">
    <property type="term" value="F:ditrans,polycis-undecaprenyl-diphosphate synthase [(2E,6E)-farnesyl-diphosphate specific] activity"/>
    <property type="evidence" value="ECO:0007669"/>
    <property type="project" value="UniProtKB-UniRule"/>
</dbReference>
<keyword evidence="2" id="KW-0460">Magnesium</keyword>
<comment type="similarity">
    <text evidence="2">Belongs to the UPP synthase family.</text>
</comment>
<keyword evidence="2" id="KW-0573">Peptidoglycan synthesis</keyword>
<dbReference type="InterPro" id="IPR018520">
    <property type="entry name" value="UPP_synth-like_CS"/>
</dbReference>
<dbReference type="GO" id="GO:0009252">
    <property type="term" value="P:peptidoglycan biosynthetic process"/>
    <property type="evidence" value="ECO:0007669"/>
    <property type="project" value="UniProtKB-UniRule"/>
</dbReference>
<comment type="caution">
    <text evidence="3">The sequence shown here is derived from an EMBL/GenBank/DDBJ whole genome shotgun (WGS) entry which is preliminary data.</text>
</comment>
<comment type="cofactor">
    <cofactor evidence="2">
        <name>Mg(2+)</name>
        <dbReference type="ChEBI" id="CHEBI:18420"/>
    </cofactor>
    <text evidence="2">Binds 2 magnesium ions per subunit.</text>
</comment>
<dbReference type="NCBIfam" id="TIGR00055">
    <property type="entry name" value="uppS"/>
    <property type="match status" value="1"/>
</dbReference>
<feature type="binding site" evidence="2">
    <location>
        <begin position="66"/>
        <end position="68"/>
    </location>
    <ligand>
        <name>substrate</name>
    </ligand>
</feature>
<dbReference type="EC" id="2.5.1.31" evidence="2"/>
<evidence type="ECO:0000313" key="4">
    <source>
        <dbReference type="Proteomes" id="UP000711391"/>
    </source>
</evidence>
<proteinExistence type="inferred from homology"/>
<evidence type="ECO:0000313" key="3">
    <source>
        <dbReference type="EMBL" id="MBL6818028.1"/>
    </source>
</evidence>
<gene>
    <name evidence="2 3" type="primary">uppS</name>
    <name evidence="3" type="ORF">ISQ64_01330</name>
</gene>
<dbReference type="PROSITE" id="PS01066">
    <property type="entry name" value="UPP_SYNTHASE"/>
    <property type="match status" value="1"/>
</dbReference>
<feature type="binding site" evidence="2">
    <location>
        <position position="72"/>
    </location>
    <ligand>
        <name>substrate</name>
    </ligand>
</feature>
<dbReference type="Proteomes" id="UP000711391">
    <property type="component" value="Unassembled WGS sequence"/>
</dbReference>
<dbReference type="InterPro" id="IPR001441">
    <property type="entry name" value="UPP_synth-like"/>
</dbReference>
<comment type="catalytic activity">
    <reaction evidence="2">
        <text>8 isopentenyl diphosphate + (2E,6E)-farnesyl diphosphate = di-trans,octa-cis-undecaprenyl diphosphate + 8 diphosphate</text>
        <dbReference type="Rhea" id="RHEA:27551"/>
        <dbReference type="ChEBI" id="CHEBI:33019"/>
        <dbReference type="ChEBI" id="CHEBI:58405"/>
        <dbReference type="ChEBI" id="CHEBI:128769"/>
        <dbReference type="ChEBI" id="CHEBI:175763"/>
        <dbReference type="EC" id="2.5.1.31"/>
    </reaction>
</comment>
<feature type="binding site" evidence="2">
    <location>
        <begin position="195"/>
        <end position="197"/>
    </location>
    <ligand>
        <name>substrate</name>
    </ligand>
</feature>
<evidence type="ECO:0000256" key="2">
    <source>
        <dbReference type="HAMAP-Rule" id="MF_01139"/>
    </source>
</evidence>
<sequence length="242" mass="27266">MANKLKNKPSQTAKNVAVIMDGNGRWAVANSLNISKGHSKGVEIVREIVEESINQEISSLTLYAFSSENWSRPKSEVEAIKKLIVSAINQQVPDLVKQKVRLKFFGCIDDFGSKIISKIHTAEKQTGSYQQVLDLNVAIGYGGRQDIVNITKEISEEVLLGKISADDINEDLIAQFSCSPVDNIDLLIRTGGDQRISNFLLYQIAYSEICFVEKFWPDFTRKDFINCLNNFKKVSRRFGKRI</sequence>
<dbReference type="GO" id="GO:0000287">
    <property type="term" value="F:magnesium ion binding"/>
    <property type="evidence" value="ECO:0007669"/>
    <property type="project" value="UniProtKB-UniRule"/>
</dbReference>
<dbReference type="PANTHER" id="PTHR10291:SF0">
    <property type="entry name" value="DEHYDRODOLICHYL DIPHOSPHATE SYNTHASE 2"/>
    <property type="match status" value="1"/>
</dbReference>
<dbReference type="Gene3D" id="3.40.1180.10">
    <property type="entry name" value="Decaprenyl diphosphate synthase-like"/>
    <property type="match status" value="1"/>
</dbReference>
<name>A0A937IB92_9GAMM</name>
<keyword evidence="2" id="KW-0479">Metal-binding</keyword>
<keyword evidence="2" id="KW-0961">Cell wall biogenesis/degradation</keyword>
<feature type="binding site" evidence="2">
    <location>
        <position position="70"/>
    </location>
    <ligand>
        <name>substrate</name>
    </ligand>
</feature>
<feature type="active site" description="Proton acceptor" evidence="2">
    <location>
        <position position="69"/>
    </location>
</feature>
<dbReference type="HAMAP" id="MF_01139">
    <property type="entry name" value="ISPT"/>
    <property type="match status" value="1"/>
</dbReference>
<dbReference type="EMBL" id="JADHQD010000005">
    <property type="protein sequence ID" value="MBL6818028.1"/>
    <property type="molecule type" value="Genomic_DNA"/>
</dbReference>
<dbReference type="GO" id="GO:0008360">
    <property type="term" value="P:regulation of cell shape"/>
    <property type="evidence" value="ECO:0007669"/>
    <property type="project" value="UniProtKB-KW"/>
</dbReference>
<comment type="function">
    <text evidence="2">Catalyzes the sequential condensation of isopentenyl diphosphate (IPP) with (2E,6E)-farnesyl diphosphate (E,E-FPP) to yield (2Z,6Z,10Z,14Z,18Z,22Z,26Z,30Z,34E,38E)-undecaprenyl diphosphate (di-trans,octa-cis-UPP). UPP is the precursor of glycosyl carrier lipid in the biosynthesis of bacterial cell wall polysaccharide components such as peptidoglycan and lipopolysaccharide.</text>
</comment>
<keyword evidence="1 2" id="KW-0808">Transferase</keyword>
<feature type="binding site" evidence="2">
    <location>
        <position position="208"/>
    </location>
    <ligand>
        <name>Mg(2+)</name>
        <dbReference type="ChEBI" id="CHEBI:18420"/>
    </ligand>
</feature>
<feature type="binding site" evidence="2">
    <location>
        <position position="189"/>
    </location>
    <ligand>
        <name>substrate</name>
    </ligand>
</feature>
<protein>
    <recommendedName>
        <fullName evidence="2">Ditrans,polycis-undecaprenyl-diphosphate synthase ((2E,6E)-farnesyl-diphosphate specific)</fullName>
        <ecNumber evidence="2">2.5.1.31</ecNumber>
    </recommendedName>
    <alternativeName>
        <fullName evidence="2">Ditrans,polycis-undecaprenylcistransferase</fullName>
    </alternativeName>
    <alternativeName>
        <fullName evidence="2">Undecaprenyl diphosphate synthase</fullName>
        <shortName evidence="2">UDS</shortName>
    </alternativeName>
    <alternativeName>
        <fullName evidence="2">Undecaprenyl pyrophosphate synthase</fullName>
        <shortName evidence="2">UPP synthase</shortName>
    </alternativeName>
</protein>
<organism evidence="3 4">
    <name type="scientific">SAR86 cluster bacterium</name>
    <dbReference type="NCBI Taxonomy" id="2030880"/>
    <lineage>
        <taxon>Bacteria</taxon>
        <taxon>Pseudomonadati</taxon>
        <taxon>Pseudomonadota</taxon>
        <taxon>Gammaproteobacteria</taxon>
        <taxon>SAR86 cluster</taxon>
    </lineage>
</organism>
<accession>A0A937IB92</accession>
<feature type="binding site" evidence="2">
    <location>
        <position position="26"/>
    </location>
    <ligand>
        <name>substrate</name>
    </ligand>
</feature>
<dbReference type="GO" id="GO:0071555">
    <property type="term" value="P:cell wall organization"/>
    <property type="evidence" value="ECO:0007669"/>
    <property type="project" value="UniProtKB-KW"/>
</dbReference>
<feature type="binding site" evidence="2">
    <location>
        <begin position="22"/>
        <end position="25"/>
    </location>
    <ligand>
        <name>substrate</name>
    </ligand>
</feature>
<feature type="binding site" evidence="2">
    <location>
        <position position="38"/>
    </location>
    <ligand>
        <name>substrate</name>
    </ligand>
</feature>
<feature type="active site" evidence="2">
    <location>
        <position position="21"/>
    </location>
</feature>
<evidence type="ECO:0000256" key="1">
    <source>
        <dbReference type="ARBA" id="ARBA00022679"/>
    </source>
</evidence>
<dbReference type="AlphaFoldDB" id="A0A937IB92"/>
<feature type="binding site" evidence="2">
    <location>
        <position position="21"/>
    </location>
    <ligand>
        <name>Mg(2+)</name>
        <dbReference type="ChEBI" id="CHEBI:18420"/>
    </ligand>
</feature>